<dbReference type="Proteomes" id="UP001177260">
    <property type="component" value="Unassembled WGS sequence"/>
</dbReference>
<evidence type="ECO:0000313" key="1">
    <source>
        <dbReference type="EMBL" id="KAK1148189.1"/>
    </source>
</evidence>
<protein>
    <submittedName>
        <fullName evidence="1">Uncharacterized protein</fullName>
    </submittedName>
</protein>
<reference evidence="1 2" key="1">
    <citation type="journal article" date="2023" name="ACS Omega">
        <title>Identification of the Neoaspergillic Acid Biosynthesis Gene Cluster by Establishing an In Vitro CRISPR-Ribonucleoprotein Genetic System in Aspergillus melleus.</title>
        <authorList>
            <person name="Yuan B."/>
            <person name="Grau M.F."/>
            <person name="Murata R.M."/>
            <person name="Torok T."/>
            <person name="Venkateswaran K."/>
            <person name="Stajich J.E."/>
            <person name="Wang C.C.C."/>
        </authorList>
    </citation>
    <scope>NUCLEOTIDE SEQUENCE [LARGE SCALE GENOMIC DNA]</scope>
    <source>
        <strain evidence="1 2">IMV 1140</strain>
    </source>
</reference>
<accession>A0ACC3BCI4</accession>
<sequence length="235" mass="25766">MALTLSTLSTKLSTGFSILLLTTWTLTALGFTALNVLNTNRTYIESIASISLLTFLLARLLVLSSPTTPTPTHGNETIAHILTTSHRRSRKEALLLFTFTCTWLYELLCKAVLLFFMTVFGGVVATFIYNDPEGWHATDTMGSAQSGQQDEGAATTAVAEIDHFQTRAGVDFDPSAVFRWIPPRALVYFAVVVWVDFVGLGVYVLRYAWRALRGVVRDDGSAVPVVVVVQNGDVK</sequence>
<evidence type="ECO:0000313" key="2">
    <source>
        <dbReference type="Proteomes" id="UP001177260"/>
    </source>
</evidence>
<organism evidence="1 2">
    <name type="scientific">Aspergillus melleus</name>
    <dbReference type="NCBI Taxonomy" id="138277"/>
    <lineage>
        <taxon>Eukaryota</taxon>
        <taxon>Fungi</taxon>
        <taxon>Dikarya</taxon>
        <taxon>Ascomycota</taxon>
        <taxon>Pezizomycotina</taxon>
        <taxon>Eurotiomycetes</taxon>
        <taxon>Eurotiomycetidae</taxon>
        <taxon>Eurotiales</taxon>
        <taxon>Aspergillaceae</taxon>
        <taxon>Aspergillus</taxon>
        <taxon>Aspergillus subgen. Circumdati</taxon>
    </lineage>
</organism>
<comment type="caution">
    <text evidence="1">The sequence shown here is derived from an EMBL/GenBank/DDBJ whole genome shotgun (WGS) entry which is preliminary data.</text>
</comment>
<proteinExistence type="predicted"/>
<keyword evidence="2" id="KW-1185">Reference proteome</keyword>
<gene>
    <name evidence="1" type="ORF">N8T08_010834</name>
</gene>
<name>A0ACC3BCI4_9EURO</name>
<dbReference type="EMBL" id="JAOPJF010000009">
    <property type="protein sequence ID" value="KAK1148189.1"/>
    <property type="molecule type" value="Genomic_DNA"/>
</dbReference>